<dbReference type="AlphaFoldDB" id="A0AAD7WS14"/>
<feature type="compositionally biased region" description="Polar residues" evidence="1">
    <location>
        <begin position="57"/>
        <end position="66"/>
    </location>
</feature>
<feature type="region of interest" description="Disordered" evidence="1">
    <location>
        <begin position="1"/>
        <end position="66"/>
    </location>
</feature>
<protein>
    <submittedName>
        <fullName evidence="2">Uncharacterized protein</fullName>
    </submittedName>
</protein>
<dbReference type="Proteomes" id="UP001221898">
    <property type="component" value="Unassembled WGS sequence"/>
</dbReference>
<name>A0AAD7WS14_9TELE</name>
<accession>A0AAD7WS14</accession>
<dbReference type="EMBL" id="JAINUG010000041">
    <property type="protein sequence ID" value="KAJ8406903.1"/>
    <property type="molecule type" value="Genomic_DNA"/>
</dbReference>
<keyword evidence="3" id="KW-1185">Reference proteome</keyword>
<evidence type="ECO:0000313" key="3">
    <source>
        <dbReference type="Proteomes" id="UP001221898"/>
    </source>
</evidence>
<sequence length="115" mass="12473">MRSGLFRIKTQKGEADRWGKASGTGGGCSDGVRIPVAPAEEPTEVQSSRRTTHMSKDPSSSASPQGSLLVVPSLFYSEADWLREMPPGLGESRFTTGARLTLPVADVKRRGRQWL</sequence>
<organism evidence="2 3">
    <name type="scientific">Aldrovandia affinis</name>
    <dbReference type="NCBI Taxonomy" id="143900"/>
    <lineage>
        <taxon>Eukaryota</taxon>
        <taxon>Metazoa</taxon>
        <taxon>Chordata</taxon>
        <taxon>Craniata</taxon>
        <taxon>Vertebrata</taxon>
        <taxon>Euteleostomi</taxon>
        <taxon>Actinopterygii</taxon>
        <taxon>Neopterygii</taxon>
        <taxon>Teleostei</taxon>
        <taxon>Notacanthiformes</taxon>
        <taxon>Halosauridae</taxon>
        <taxon>Aldrovandia</taxon>
    </lineage>
</organism>
<evidence type="ECO:0000313" key="2">
    <source>
        <dbReference type="EMBL" id="KAJ8406903.1"/>
    </source>
</evidence>
<reference evidence="2" key="1">
    <citation type="journal article" date="2023" name="Science">
        <title>Genome structures resolve the early diversification of teleost fishes.</title>
        <authorList>
            <person name="Parey E."/>
            <person name="Louis A."/>
            <person name="Montfort J."/>
            <person name="Bouchez O."/>
            <person name="Roques C."/>
            <person name="Iampietro C."/>
            <person name="Lluch J."/>
            <person name="Castinel A."/>
            <person name="Donnadieu C."/>
            <person name="Desvignes T."/>
            <person name="Floi Bucao C."/>
            <person name="Jouanno E."/>
            <person name="Wen M."/>
            <person name="Mejri S."/>
            <person name="Dirks R."/>
            <person name="Jansen H."/>
            <person name="Henkel C."/>
            <person name="Chen W.J."/>
            <person name="Zahm M."/>
            <person name="Cabau C."/>
            <person name="Klopp C."/>
            <person name="Thompson A.W."/>
            <person name="Robinson-Rechavi M."/>
            <person name="Braasch I."/>
            <person name="Lecointre G."/>
            <person name="Bobe J."/>
            <person name="Postlethwait J.H."/>
            <person name="Berthelot C."/>
            <person name="Roest Crollius H."/>
            <person name="Guiguen Y."/>
        </authorList>
    </citation>
    <scope>NUCLEOTIDE SEQUENCE</scope>
    <source>
        <strain evidence="2">NC1722</strain>
    </source>
</reference>
<evidence type="ECO:0000256" key="1">
    <source>
        <dbReference type="SAM" id="MobiDB-lite"/>
    </source>
</evidence>
<gene>
    <name evidence="2" type="ORF">AAFF_G00291790</name>
</gene>
<proteinExistence type="predicted"/>
<comment type="caution">
    <text evidence="2">The sequence shown here is derived from an EMBL/GenBank/DDBJ whole genome shotgun (WGS) entry which is preliminary data.</text>
</comment>